<dbReference type="AlphaFoldDB" id="A0A142EIF0"/>
<keyword evidence="18" id="KW-1185">Reference proteome</keyword>
<dbReference type="Pfam" id="PF00156">
    <property type="entry name" value="Pribosyltran"/>
    <property type="match status" value="1"/>
</dbReference>
<comment type="subcellular location">
    <subcellularLocation>
        <location evidence="2 15">Cytoplasm</location>
    </subcellularLocation>
</comment>
<accession>A0A142EIF0</accession>
<keyword evidence="11 15" id="KW-0547">Nucleotide-binding</keyword>
<comment type="catalytic activity">
    <reaction evidence="13">
        <text>GMP + diphosphate = guanine + 5-phospho-alpha-D-ribose 1-diphosphate</text>
        <dbReference type="Rhea" id="RHEA:25424"/>
        <dbReference type="ChEBI" id="CHEBI:16235"/>
        <dbReference type="ChEBI" id="CHEBI:33019"/>
        <dbReference type="ChEBI" id="CHEBI:58017"/>
        <dbReference type="ChEBI" id="CHEBI:58115"/>
        <dbReference type="EC" id="2.4.2.8"/>
    </reaction>
    <physiologicalReaction direction="right-to-left" evidence="13">
        <dbReference type="Rhea" id="RHEA:25426"/>
    </physiologicalReaction>
</comment>
<evidence type="ECO:0000256" key="7">
    <source>
        <dbReference type="ARBA" id="ARBA00022676"/>
    </source>
</evidence>
<dbReference type="CDD" id="cd06223">
    <property type="entry name" value="PRTases_typeI"/>
    <property type="match status" value="1"/>
</dbReference>
<keyword evidence="12 15" id="KW-0460">Magnesium</keyword>
<dbReference type="Gene3D" id="3.40.50.2020">
    <property type="match status" value="1"/>
</dbReference>
<reference evidence="17 18" key="2">
    <citation type="journal article" date="2016" name="Genome Announc.">
        <title>Complete Genome Sequence of Algoriphagus sp. Strain M8-2, Isolated from a Brackish Lake.</title>
        <authorList>
            <person name="Muraguchi Y."/>
            <person name="Kushimoto K."/>
            <person name="Ohtsubo Y."/>
            <person name="Suzuki T."/>
            <person name="Dohra H."/>
            <person name="Kimbara K."/>
            <person name="Shintani M."/>
        </authorList>
    </citation>
    <scope>NUCLEOTIDE SEQUENCE [LARGE SCALE GENOMIC DNA]</scope>
    <source>
        <strain evidence="17 18">M8-2</strain>
    </source>
</reference>
<sequence length="179" mass="20282">MSKVSILDKTFEIYLSNTQIQERINQIGRAISDEFHGDELIIVGVLNGSFLFMADLVRRIELNFVCDFIKVSSYQGTESTGQVKSLLGLKESIEGKSVLIIEDIVDSGLSMEYLLKELSSHRPKRLAIATLLFKREAFRHKYAIDYVGFEIPNKFVVGYGLDYDGLGRNLPHIYQLTTP</sequence>
<keyword evidence="6 15" id="KW-0963">Cytoplasm</keyword>
<evidence type="ECO:0000256" key="5">
    <source>
        <dbReference type="ARBA" id="ARBA00011895"/>
    </source>
</evidence>
<evidence type="ECO:0000256" key="11">
    <source>
        <dbReference type="ARBA" id="ARBA00022741"/>
    </source>
</evidence>
<evidence type="ECO:0000256" key="6">
    <source>
        <dbReference type="ARBA" id="ARBA00022490"/>
    </source>
</evidence>
<keyword evidence="7 15" id="KW-0328">Glycosyltransferase</keyword>
<evidence type="ECO:0000256" key="1">
    <source>
        <dbReference type="ARBA" id="ARBA00001946"/>
    </source>
</evidence>
<dbReference type="InterPro" id="IPR050408">
    <property type="entry name" value="HGPRT"/>
</dbReference>
<evidence type="ECO:0000256" key="4">
    <source>
        <dbReference type="ARBA" id="ARBA00008391"/>
    </source>
</evidence>
<dbReference type="KEGG" id="alm:AO498_00775"/>
<keyword evidence="8 15" id="KW-0808">Transferase</keyword>
<dbReference type="EC" id="2.4.2.8" evidence="5 15"/>
<dbReference type="GO" id="GO:0000166">
    <property type="term" value="F:nucleotide binding"/>
    <property type="evidence" value="ECO:0007669"/>
    <property type="project" value="UniProtKB-KW"/>
</dbReference>
<dbReference type="PANTHER" id="PTHR43340:SF1">
    <property type="entry name" value="HYPOXANTHINE PHOSPHORIBOSYLTRANSFERASE"/>
    <property type="match status" value="1"/>
</dbReference>
<dbReference type="EMBL" id="CP012836">
    <property type="protein sequence ID" value="AMQ54905.1"/>
    <property type="molecule type" value="Genomic_DNA"/>
</dbReference>
<evidence type="ECO:0000256" key="3">
    <source>
        <dbReference type="ARBA" id="ARBA00004669"/>
    </source>
</evidence>
<evidence type="ECO:0000256" key="10">
    <source>
        <dbReference type="ARBA" id="ARBA00022726"/>
    </source>
</evidence>
<dbReference type="InterPro" id="IPR029057">
    <property type="entry name" value="PRTase-like"/>
</dbReference>
<dbReference type="PATRIC" id="fig|1727163.4.peg.160"/>
<protein>
    <recommendedName>
        <fullName evidence="5 15">Hypoxanthine phosphoribosyltransferase</fullName>
        <ecNumber evidence="5 15">2.4.2.8</ecNumber>
    </recommendedName>
</protein>
<evidence type="ECO:0000259" key="16">
    <source>
        <dbReference type="Pfam" id="PF00156"/>
    </source>
</evidence>
<dbReference type="GO" id="GO:0032264">
    <property type="term" value="P:IMP salvage"/>
    <property type="evidence" value="ECO:0007669"/>
    <property type="project" value="UniProtKB-UniPathway"/>
</dbReference>
<dbReference type="OrthoDB" id="9802824at2"/>
<evidence type="ECO:0000256" key="9">
    <source>
        <dbReference type="ARBA" id="ARBA00022723"/>
    </source>
</evidence>
<evidence type="ECO:0000256" key="8">
    <source>
        <dbReference type="ARBA" id="ARBA00022679"/>
    </source>
</evidence>
<dbReference type="GO" id="GO:0005829">
    <property type="term" value="C:cytosol"/>
    <property type="evidence" value="ECO:0007669"/>
    <property type="project" value="TreeGrafter"/>
</dbReference>
<dbReference type="GO" id="GO:0000287">
    <property type="term" value="F:magnesium ion binding"/>
    <property type="evidence" value="ECO:0007669"/>
    <property type="project" value="TreeGrafter"/>
</dbReference>
<dbReference type="InterPro" id="IPR005904">
    <property type="entry name" value="Hxn_phspho_trans"/>
</dbReference>
<proteinExistence type="inferred from homology"/>
<gene>
    <name evidence="17" type="ORF">AO498_00775</name>
</gene>
<dbReference type="STRING" id="1727163.AO498_00775"/>
<organism evidence="17 18">
    <name type="scientific">Algoriphagus sanaruensis</name>
    <dbReference type="NCBI Taxonomy" id="1727163"/>
    <lineage>
        <taxon>Bacteria</taxon>
        <taxon>Pseudomonadati</taxon>
        <taxon>Bacteroidota</taxon>
        <taxon>Cytophagia</taxon>
        <taxon>Cytophagales</taxon>
        <taxon>Cyclobacteriaceae</taxon>
        <taxon>Algoriphagus</taxon>
    </lineage>
</organism>
<keyword evidence="10 15" id="KW-0660">Purine salvage</keyword>
<evidence type="ECO:0000313" key="18">
    <source>
        <dbReference type="Proteomes" id="UP000073816"/>
    </source>
</evidence>
<comment type="catalytic activity">
    <reaction evidence="14">
        <text>IMP + diphosphate = hypoxanthine + 5-phospho-alpha-D-ribose 1-diphosphate</text>
        <dbReference type="Rhea" id="RHEA:17973"/>
        <dbReference type="ChEBI" id="CHEBI:17368"/>
        <dbReference type="ChEBI" id="CHEBI:33019"/>
        <dbReference type="ChEBI" id="CHEBI:58017"/>
        <dbReference type="ChEBI" id="CHEBI:58053"/>
        <dbReference type="EC" id="2.4.2.8"/>
    </reaction>
    <physiologicalReaction direction="right-to-left" evidence="14">
        <dbReference type="Rhea" id="RHEA:17975"/>
    </physiologicalReaction>
</comment>
<feature type="domain" description="Phosphoribosyltransferase" evidence="16">
    <location>
        <begin position="16"/>
        <end position="163"/>
    </location>
</feature>
<dbReference type="RefSeq" id="WP_067542364.1">
    <property type="nucleotide sequence ID" value="NZ_CP012836.1"/>
</dbReference>
<dbReference type="GO" id="GO:0004422">
    <property type="term" value="F:hypoxanthine phosphoribosyltransferase activity"/>
    <property type="evidence" value="ECO:0007669"/>
    <property type="project" value="InterPro"/>
</dbReference>
<dbReference type="GO" id="GO:0052657">
    <property type="term" value="F:guanine phosphoribosyltransferase activity"/>
    <property type="evidence" value="ECO:0007669"/>
    <property type="project" value="RHEA"/>
</dbReference>
<dbReference type="PANTHER" id="PTHR43340">
    <property type="entry name" value="HYPOXANTHINE-GUANINE PHOSPHORIBOSYLTRANSFERASE"/>
    <property type="match status" value="1"/>
</dbReference>
<dbReference type="GO" id="GO:0006166">
    <property type="term" value="P:purine ribonucleoside salvage"/>
    <property type="evidence" value="ECO:0007669"/>
    <property type="project" value="UniProtKB-KW"/>
</dbReference>
<evidence type="ECO:0000313" key="17">
    <source>
        <dbReference type="EMBL" id="AMQ54905.1"/>
    </source>
</evidence>
<dbReference type="InterPro" id="IPR000836">
    <property type="entry name" value="PRTase_dom"/>
</dbReference>
<dbReference type="NCBIfam" id="TIGR01203">
    <property type="entry name" value="HGPRTase"/>
    <property type="match status" value="1"/>
</dbReference>
<dbReference type="GO" id="GO:0032263">
    <property type="term" value="P:GMP salvage"/>
    <property type="evidence" value="ECO:0007669"/>
    <property type="project" value="TreeGrafter"/>
</dbReference>
<evidence type="ECO:0000256" key="13">
    <source>
        <dbReference type="ARBA" id="ARBA00048811"/>
    </source>
</evidence>
<evidence type="ECO:0000256" key="15">
    <source>
        <dbReference type="RuleBase" id="RU364099"/>
    </source>
</evidence>
<dbReference type="SUPFAM" id="SSF53271">
    <property type="entry name" value="PRTase-like"/>
    <property type="match status" value="1"/>
</dbReference>
<keyword evidence="9 15" id="KW-0479">Metal-binding</keyword>
<reference evidence="18" key="1">
    <citation type="submission" date="2015-09" db="EMBL/GenBank/DDBJ databases">
        <title>Complete sequence of Algoriphagus sp. M8-2.</title>
        <authorList>
            <person name="Shintani M."/>
        </authorList>
    </citation>
    <scope>NUCLEOTIDE SEQUENCE [LARGE SCALE GENOMIC DNA]</scope>
    <source>
        <strain evidence="18">M8-2</strain>
    </source>
</reference>
<dbReference type="GO" id="GO:0046100">
    <property type="term" value="P:hypoxanthine metabolic process"/>
    <property type="evidence" value="ECO:0007669"/>
    <property type="project" value="TreeGrafter"/>
</dbReference>
<evidence type="ECO:0000256" key="2">
    <source>
        <dbReference type="ARBA" id="ARBA00004496"/>
    </source>
</evidence>
<dbReference type="Proteomes" id="UP000073816">
    <property type="component" value="Chromosome"/>
</dbReference>
<evidence type="ECO:0000256" key="12">
    <source>
        <dbReference type="ARBA" id="ARBA00022842"/>
    </source>
</evidence>
<dbReference type="UniPathway" id="UPA00591">
    <property type="reaction ID" value="UER00648"/>
</dbReference>
<comment type="similarity">
    <text evidence="4 15">Belongs to the purine/pyrimidine phosphoribosyltransferase family.</text>
</comment>
<comment type="cofactor">
    <cofactor evidence="1 15">
        <name>Mg(2+)</name>
        <dbReference type="ChEBI" id="CHEBI:18420"/>
    </cofactor>
</comment>
<evidence type="ECO:0000256" key="14">
    <source>
        <dbReference type="ARBA" id="ARBA00049402"/>
    </source>
</evidence>
<dbReference type="GO" id="GO:0006178">
    <property type="term" value="P:guanine salvage"/>
    <property type="evidence" value="ECO:0007669"/>
    <property type="project" value="TreeGrafter"/>
</dbReference>
<name>A0A142EIF0_9BACT</name>
<comment type="pathway">
    <text evidence="3 15">Purine metabolism; IMP biosynthesis via salvage pathway; IMP from hypoxanthine: step 1/1.</text>
</comment>